<feature type="binding site" evidence="16">
    <location>
        <position position="76"/>
    </location>
    <ligand>
        <name>Mg(2+)</name>
        <dbReference type="ChEBI" id="CHEBI:18420"/>
        <label>1</label>
        <note>catalytic</note>
    </ligand>
</feature>
<dbReference type="GO" id="GO:0005525">
    <property type="term" value="F:GTP binding"/>
    <property type="evidence" value="ECO:0007669"/>
    <property type="project" value="UniProtKB-UniRule"/>
</dbReference>
<dbReference type="InterPro" id="IPR007537">
    <property type="entry name" value="tRNAHis_GuaTrfase_Thg1"/>
</dbReference>
<dbReference type="FunFam" id="3.30.70.3000:FF:000001">
    <property type="entry name" value="tRNA(His) guanylyltransferase"/>
    <property type="match status" value="1"/>
</dbReference>
<comment type="catalytic activity">
    <reaction evidence="13 14">
        <text>a 5'-end ribonucleotide-tRNA(His) + GTP + ATP + H2O = a 5'-end phospho-guanosine-ribonucleotide-tRNA(His) + AMP + 2 diphosphate + H(+)</text>
        <dbReference type="Rhea" id="RHEA:54564"/>
        <dbReference type="Rhea" id="RHEA-COMP:14193"/>
        <dbReference type="Rhea" id="RHEA-COMP:14917"/>
        <dbReference type="ChEBI" id="CHEBI:15377"/>
        <dbReference type="ChEBI" id="CHEBI:15378"/>
        <dbReference type="ChEBI" id="CHEBI:30616"/>
        <dbReference type="ChEBI" id="CHEBI:33019"/>
        <dbReference type="ChEBI" id="CHEBI:37565"/>
        <dbReference type="ChEBI" id="CHEBI:138282"/>
        <dbReference type="ChEBI" id="CHEBI:141847"/>
        <dbReference type="ChEBI" id="CHEBI:456215"/>
        <dbReference type="EC" id="2.7.7.79"/>
    </reaction>
</comment>
<dbReference type="Proteomes" id="UP001211065">
    <property type="component" value="Unassembled WGS sequence"/>
</dbReference>
<evidence type="ECO:0000256" key="14">
    <source>
        <dbReference type="PIRNR" id="PIRNR028980"/>
    </source>
</evidence>
<evidence type="ECO:0000313" key="19">
    <source>
        <dbReference type="EMBL" id="KAJ3223948.1"/>
    </source>
</evidence>
<accession>A0AAD5U7X7</accession>
<evidence type="ECO:0000256" key="12">
    <source>
        <dbReference type="ARBA" id="ARBA00032480"/>
    </source>
</evidence>
<comment type="function">
    <text evidence="1 14">Adds a GMP to the 5'-end of tRNA(His) after transcription and RNase P cleavage.</text>
</comment>
<keyword evidence="6 14" id="KW-0819">tRNA processing</keyword>
<evidence type="ECO:0000259" key="17">
    <source>
        <dbReference type="Pfam" id="PF04446"/>
    </source>
</evidence>
<keyword evidence="5 14" id="KW-0808">Transferase</keyword>
<evidence type="ECO:0000256" key="4">
    <source>
        <dbReference type="ARBA" id="ARBA00015443"/>
    </source>
</evidence>
<feature type="domain" description="Thg1 C-terminal" evidence="18">
    <location>
        <begin position="138"/>
        <end position="242"/>
    </location>
</feature>
<dbReference type="AlphaFoldDB" id="A0AAD5U7X7"/>
<evidence type="ECO:0000256" key="13">
    <source>
        <dbReference type="ARBA" id="ARBA00047281"/>
    </source>
</evidence>
<dbReference type="Gene3D" id="3.30.70.3000">
    <property type="match status" value="1"/>
</dbReference>
<feature type="binding site" evidence="16">
    <location>
        <position position="30"/>
    </location>
    <ligand>
        <name>Mg(2+)</name>
        <dbReference type="ChEBI" id="CHEBI:18420"/>
        <label>1</label>
        <note>catalytic</note>
    </ligand>
</feature>
<evidence type="ECO:0000259" key="18">
    <source>
        <dbReference type="Pfam" id="PF14413"/>
    </source>
</evidence>
<organism evidence="19 20">
    <name type="scientific">Clydaea vesicula</name>
    <dbReference type="NCBI Taxonomy" id="447962"/>
    <lineage>
        <taxon>Eukaryota</taxon>
        <taxon>Fungi</taxon>
        <taxon>Fungi incertae sedis</taxon>
        <taxon>Chytridiomycota</taxon>
        <taxon>Chytridiomycota incertae sedis</taxon>
        <taxon>Chytridiomycetes</taxon>
        <taxon>Lobulomycetales</taxon>
        <taxon>Lobulomycetaceae</taxon>
        <taxon>Clydaea</taxon>
    </lineage>
</organism>
<evidence type="ECO:0000256" key="16">
    <source>
        <dbReference type="PIRSR" id="PIRSR028980-2"/>
    </source>
</evidence>
<dbReference type="GO" id="GO:0000287">
    <property type="term" value="F:magnesium ion binding"/>
    <property type="evidence" value="ECO:0007669"/>
    <property type="project" value="UniProtKB-UniRule"/>
</dbReference>
<dbReference type="EMBL" id="JADGJW010000111">
    <property type="protein sequence ID" value="KAJ3223948.1"/>
    <property type="molecule type" value="Genomic_DNA"/>
</dbReference>
<name>A0AAD5U7X7_9FUNG</name>
<evidence type="ECO:0000256" key="7">
    <source>
        <dbReference type="ARBA" id="ARBA00022695"/>
    </source>
</evidence>
<dbReference type="EC" id="2.7.7.79" evidence="3 14"/>
<feature type="binding site" evidence="16">
    <location>
        <position position="29"/>
    </location>
    <ligand>
        <name>Mg(2+)</name>
        <dbReference type="ChEBI" id="CHEBI:18420"/>
        <label>1</label>
        <note>catalytic</note>
    </ligand>
</feature>
<dbReference type="Pfam" id="PF14413">
    <property type="entry name" value="Thg1C"/>
    <property type="match status" value="1"/>
</dbReference>
<comment type="similarity">
    <text evidence="2 14">Belongs to the tRNA(His) guanylyltransferase family.</text>
</comment>
<keyword evidence="20" id="KW-1185">Reference proteome</keyword>
<dbReference type="GO" id="GO:0006400">
    <property type="term" value="P:tRNA modification"/>
    <property type="evidence" value="ECO:0007669"/>
    <property type="project" value="UniProtKB-UniRule"/>
</dbReference>
<feature type="domain" description="tRNAHis guanylyltransferase catalytic" evidence="17">
    <location>
        <begin position="6"/>
        <end position="135"/>
    </location>
</feature>
<feature type="binding site" evidence="16">
    <location>
        <position position="29"/>
    </location>
    <ligand>
        <name>Mg(2+)</name>
        <dbReference type="ChEBI" id="CHEBI:18420"/>
        <label>2</label>
        <note>catalytic</note>
    </ligand>
</feature>
<evidence type="ECO:0000256" key="2">
    <source>
        <dbReference type="ARBA" id="ARBA00010113"/>
    </source>
</evidence>
<evidence type="ECO:0000256" key="10">
    <source>
        <dbReference type="ARBA" id="ARBA00022842"/>
    </source>
</evidence>
<feature type="binding site" evidence="16">
    <location>
        <position position="76"/>
    </location>
    <ligand>
        <name>Mg(2+)</name>
        <dbReference type="ChEBI" id="CHEBI:18420"/>
        <label>2</label>
        <note>catalytic</note>
    </ligand>
</feature>
<dbReference type="PANTHER" id="PTHR12729:SF6">
    <property type="entry name" value="TRNA(HIS) GUANYLYLTRANSFERASE-RELATED"/>
    <property type="match status" value="1"/>
</dbReference>
<keyword evidence="8 14" id="KW-0479">Metal-binding</keyword>
<dbReference type="PANTHER" id="PTHR12729">
    <property type="entry name" value="TRNA(HIS) GUANYLYLTRANSFERASE-RELATED"/>
    <property type="match status" value="1"/>
</dbReference>
<evidence type="ECO:0000256" key="11">
    <source>
        <dbReference type="ARBA" id="ARBA00023134"/>
    </source>
</evidence>
<protein>
    <recommendedName>
        <fullName evidence="4 14">tRNA(His) guanylyltransferase</fullName>
        <ecNumber evidence="3 14">2.7.7.79</ecNumber>
    </recommendedName>
    <alternativeName>
        <fullName evidence="12 14">tRNA-histidine guanylyltransferase</fullName>
    </alternativeName>
</protein>
<feature type="binding site" evidence="15">
    <location>
        <begin position="75"/>
        <end position="76"/>
    </location>
    <ligand>
        <name>GTP</name>
        <dbReference type="ChEBI" id="CHEBI:37565"/>
    </ligand>
</feature>
<dbReference type="InterPro" id="IPR025845">
    <property type="entry name" value="Thg1_C_dom"/>
</dbReference>
<comment type="caution">
    <text evidence="19">The sequence shown here is derived from an EMBL/GenBank/DDBJ whole genome shotgun (WGS) entry which is preliminary data.</text>
</comment>
<feature type="binding site" evidence="15">
    <location>
        <begin position="29"/>
        <end position="34"/>
    </location>
    <ligand>
        <name>GTP</name>
        <dbReference type="ChEBI" id="CHEBI:37565"/>
    </ligand>
</feature>
<evidence type="ECO:0000256" key="9">
    <source>
        <dbReference type="ARBA" id="ARBA00022741"/>
    </source>
</evidence>
<evidence type="ECO:0000256" key="8">
    <source>
        <dbReference type="ARBA" id="ARBA00022723"/>
    </source>
</evidence>
<evidence type="ECO:0000256" key="5">
    <source>
        <dbReference type="ARBA" id="ARBA00022679"/>
    </source>
</evidence>
<proteinExistence type="inferred from homology"/>
<evidence type="ECO:0000256" key="1">
    <source>
        <dbReference type="ARBA" id="ARBA00002939"/>
    </source>
</evidence>
<evidence type="ECO:0000256" key="6">
    <source>
        <dbReference type="ARBA" id="ARBA00022694"/>
    </source>
</evidence>
<sequence length="258" mass="30438">MACTKFEYVKKFESFQSLLPNCYIVIRIDGHSFHRFTSIHNFKKPNDRRALDLANLAAMKVMEEFQDIRIAYGQSDEYSFVFDKNCKIYKRRESKLVSLITSLFTANYVFNWSKYFSAVELQYLPSFDSRAVIYPSLENLRDYMSWRCADCHINNLYNTIFWCLVQDESSPKTVSEAQDILKDTDSGMKNEMLFSKFGINYNNIEEIYKKGTVLYRKNELLTKSDSNISRVKSVIKMDHVDIINDKFWKENPEIFKSA</sequence>
<evidence type="ECO:0000256" key="15">
    <source>
        <dbReference type="PIRSR" id="PIRSR028980-1"/>
    </source>
</evidence>
<gene>
    <name evidence="19" type="primary">THG1L</name>
    <name evidence="19" type="ORF">HK099_000488</name>
</gene>
<evidence type="ECO:0000313" key="20">
    <source>
        <dbReference type="Proteomes" id="UP001211065"/>
    </source>
</evidence>
<keyword evidence="7 14" id="KW-0548">Nucleotidyltransferase</keyword>
<dbReference type="PIRSF" id="PIRSF028980">
    <property type="entry name" value="tRNAHis_guanylyltransferase"/>
    <property type="match status" value="1"/>
</dbReference>
<reference evidence="19" key="1">
    <citation type="submission" date="2020-05" db="EMBL/GenBank/DDBJ databases">
        <title>Phylogenomic resolution of chytrid fungi.</title>
        <authorList>
            <person name="Stajich J.E."/>
            <person name="Amses K."/>
            <person name="Simmons R."/>
            <person name="Seto K."/>
            <person name="Myers J."/>
            <person name="Bonds A."/>
            <person name="Quandt C.A."/>
            <person name="Barry K."/>
            <person name="Liu P."/>
            <person name="Grigoriev I."/>
            <person name="Longcore J.E."/>
            <person name="James T.Y."/>
        </authorList>
    </citation>
    <scope>NUCLEOTIDE SEQUENCE</scope>
    <source>
        <strain evidence="19">JEL0476</strain>
    </source>
</reference>
<dbReference type="InterPro" id="IPR038469">
    <property type="entry name" value="tRNAHis_GuaTrfase_Thg1_sf"/>
</dbReference>
<evidence type="ECO:0000256" key="3">
    <source>
        <dbReference type="ARBA" id="ARBA00012511"/>
    </source>
</evidence>
<dbReference type="GO" id="GO:0008193">
    <property type="term" value="F:tRNA guanylyltransferase activity"/>
    <property type="evidence" value="ECO:0007669"/>
    <property type="project" value="UniProtKB-UniRule"/>
</dbReference>
<keyword evidence="11 14" id="KW-0342">GTP-binding</keyword>
<dbReference type="InterPro" id="IPR024956">
    <property type="entry name" value="tRNAHis_GuaTrfase_cat"/>
</dbReference>
<keyword evidence="10 14" id="KW-0460">Magnesium</keyword>
<keyword evidence="9 14" id="KW-0547">Nucleotide-binding</keyword>
<comment type="cofactor">
    <cofactor evidence="16">
        <name>Mg(2+)</name>
        <dbReference type="ChEBI" id="CHEBI:18420"/>
    </cofactor>
    <text evidence="16">Binds 2 magnesium ions per subunit.</text>
</comment>
<dbReference type="Pfam" id="PF04446">
    <property type="entry name" value="Thg1"/>
    <property type="match status" value="1"/>
</dbReference>